<keyword evidence="6 7" id="KW-0472">Membrane</keyword>
<evidence type="ECO:0000256" key="4">
    <source>
        <dbReference type="ARBA" id="ARBA00022801"/>
    </source>
</evidence>
<feature type="transmembrane region" description="Helical" evidence="7">
    <location>
        <begin position="110"/>
        <end position="130"/>
    </location>
</feature>
<dbReference type="SUPFAM" id="SSF144091">
    <property type="entry name" value="Rhomboid-like"/>
    <property type="match status" value="1"/>
</dbReference>
<keyword evidence="4" id="KW-0378">Hydrolase</keyword>
<feature type="domain" description="Peptidase S54 rhomboid" evidence="8">
    <location>
        <begin position="40"/>
        <end position="185"/>
    </location>
</feature>
<keyword evidence="3 7" id="KW-0812">Transmembrane</keyword>
<gene>
    <name evidence="9" type="ORF">KBTEX_01088</name>
</gene>
<dbReference type="EMBL" id="MN079088">
    <property type="protein sequence ID" value="QEA04780.1"/>
    <property type="molecule type" value="Genomic_DNA"/>
</dbReference>
<protein>
    <recommendedName>
        <fullName evidence="8">Peptidase S54 rhomboid domain-containing protein</fullName>
    </recommendedName>
</protein>
<feature type="transmembrane region" description="Helical" evidence="7">
    <location>
        <begin position="77"/>
        <end position="98"/>
    </location>
</feature>
<evidence type="ECO:0000313" key="9">
    <source>
        <dbReference type="EMBL" id="QEA04780.1"/>
    </source>
</evidence>
<dbReference type="GO" id="GO:0016020">
    <property type="term" value="C:membrane"/>
    <property type="evidence" value="ECO:0007669"/>
    <property type="project" value="UniProtKB-SubCell"/>
</dbReference>
<dbReference type="Gene3D" id="1.20.1540.10">
    <property type="entry name" value="Rhomboid-like"/>
    <property type="match status" value="1"/>
</dbReference>
<dbReference type="InterPro" id="IPR050925">
    <property type="entry name" value="Rhomboid_protease_S54"/>
</dbReference>
<comment type="similarity">
    <text evidence="2">Belongs to the peptidase S54 family.</text>
</comment>
<dbReference type="GO" id="GO:0004252">
    <property type="term" value="F:serine-type endopeptidase activity"/>
    <property type="evidence" value="ECO:0007669"/>
    <property type="project" value="InterPro"/>
</dbReference>
<comment type="subcellular location">
    <subcellularLocation>
        <location evidence="1">Membrane</location>
        <topology evidence="1">Multi-pass membrane protein</topology>
    </subcellularLocation>
</comment>
<dbReference type="InterPro" id="IPR035952">
    <property type="entry name" value="Rhomboid-like_sf"/>
</dbReference>
<keyword evidence="5 7" id="KW-1133">Transmembrane helix</keyword>
<dbReference type="AlphaFoldDB" id="A0A5B8R7X5"/>
<evidence type="ECO:0000259" key="8">
    <source>
        <dbReference type="Pfam" id="PF01694"/>
    </source>
</evidence>
<sequence length="203" mass="22397">MPSMTVTLLIIGVTVAVSLAAWQRPALFDALIYWPPGVARGEWWRLLTHGFIHADGAHLLFNMVTFYFFGRVMEQVLVPYIGAPGYALFYLTGIVVAIVPTHMRHRHDRLYRSLGASGAVSAVLFAYILLQPWSTLLVFFLPVPAIIFAVAYVGYSVWADRQASDNINHGAHLAGAAWGVVFMLALEPRLAGHFLHALLTPLG</sequence>
<accession>A0A5B8R7X5</accession>
<dbReference type="PANTHER" id="PTHR43731">
    <property type="entry name" value="RHOMBOID PROTEASE"/>
    <property type="match status" value="1"/>
</dbReference>
<organism evidence="9">
    <name type="scientific">uncultured organism</name>
    <dbReference type="NCBI Taxonomy" id="155900"/>
    <lineage>
        <taxon>unclassified sequences</taxon>
        <taxon>environmental samples</taxon>
    </lineage>
</organism>
<reference evidence="9" key="1">
    <citation type="submission" date="2019-06" db="EMBL/GenBank/DDBJ databases">
        <authorList>
            <person name="Murdoch R.W."/>
            <person name="Fathepure B."/>
        </authorList>
    </citation>
    <scope>NUCLEOTIDE SEQUENCE</scope>
</reference>
<name>A0A5B8R7X5_9ZZZZ</name>
<dbReference type="InterPro" id="IPR022764">
    <property type="entry name" value="Peptidase_S54_rhomboid_dom"/>
</dbReference>
<proteinExistence type="inferred from homology"/>
<evidence type="ECO:0000256" key="5">
    <source>
        <dbReference type="ARBA" id="ARBA00022989"/>
    </source>
</evidence>
<evidence type="ECO:0000256" key="2">
    <source>
        <dbReference type="ARBA" id="ARBA00009045"/>
    </source>
</evidence>
<feature type="transmembrane region" description="Helical" evidence="7">
    <location>
        <begin position="170"/>
        <end position="186"/>
    </location>
</feature>
<dbReference type="Pfam" id="PF01694">
    <property type="entry name" value="Rhomboid"/>
    <property type="match status" value="1"/>
</dbReference>
<evidence type="ECO:0000256" key="6">
    <source>
        <dbReference type="ARBA" id="ARBA00023136"/>
    </source>
</evidence>
<evidence type="ECO:0000256" key="1">
    <source>
        <dbReference type="ARBA" id="ARBA00004141"/>
    </source>
</evidence>
<dbReference type="PANTHER" id="PTHR43731:SF14">
    <property type="entry name" value="PRESENILIN-ASSOCIATED RHOMBOID-LIKE PROTEIN, MITOCHONDRIAL"/>
    <property type="match status" value="1"/>
</dbReference>
<feature type="transmembrane region" description="Helical" evidence="7">
    <location>
        <begin position="136"/>
        <end position="158"/>
    </location>
</feature>
<evidence type="ECO:0000256" key="7">
    <source>
        <dbReference type="SAM" id="Phobius"/>
    </source>
</evidence>
<evidence type="ECO:0000256" key="3">
    <source>
        <dbReference type="ARBA" id="ARBA00022692"/>
    </source>
</evidence>